<dbReference type="InterPro" id="IPR039112">
    <property type="entry name" value="PID1"/>
</dbReference>
<dbReference type="GO" id="GO:0046627">
    <property type="term" value="P:negative regulation of insulin receptor signaling pathway"/>
    <property type="evidence" value="ECO:0007669"/>
    <property type="project" value="InterPro"/>
</dbReference>
<feature type="compositionally biased region" description="Polar residues" evidence="1">
    <location>
        <begin position="1"/>
        <end position="26"/>
    </location>
</feature>
<dbReference type="Gene3D" id="2.30.29.30">
    <property type="entry name" value="Pleckstrin-homology domain (PH domain)/Phosphotyrosine-binding domain (PTB)"/>
    <property type="match status" value="1"/>
</dbReference>
<evidence type="ECO:0000313" key="3">
    <source>
        <dbReference type="Proteomes" id="UP000749559"/>
    </source>
</evidence>
<sequence>MDELNSKFQQNSLDNSSTNSDGTHSNKSTDELLKSGPSTSRKHTPPTGHNSDNPDDTSEKKNILSRLFKKEKIEPNVNDLSARDDALAKVTIDTLPQVYVAKYLGFRSCKGLWGVRHTRKPVEELVESVGKIKRGDELALVHIEISKTGINLKTHPSNKNTKFEPGFIPIEYISYGVQDVKFSRVFAFIVVREMSKDSKKTECHGYVCDSTLTARKLALSVSLAFQQYAKILKGKPHGFHVDLRKAAEKEKDDAKQDEECDA</sequence>
<gene>
    <name evidence="2" type="ORF">OFUS_LOCUS807</name>
</gene>
<protein>
    <submittedName>
        <fullName evidence="2">Uncharacterized protein</fullName>
    </submittedName>
</protein>
<name>A0A8J1U941_OWEFU</name>
<dbReference type="AlphaFoldDB" id="A0A8J1U941"/>
<evidence type="ECO:0000256" key="1">
    <source>
        <dbReference type="SAM" id="MobiDB-lite"/>
    </source>
</evidence>
<reference evidence="2" key="1">
    <citation type="submission" date="2022-03" db="EMBL/GenBank/DDBJ databases">
        <authorList>
            <person name="Martin C."/>
        </authorList>
    </citation>
    <scope>NUCLEOTIDE SEQUENCE</scope>
</reference>
<dbReference type="GO" id="GO:0051881">
    <property type="term" value="P:regulation of mitochondrial membrane potential"/>
    <property type="evidence" value="ECO:0007669"/>
    <property type="project" value="InterPro"/>
</dbReference>
<proteinExistence type="predicted"/>
<evidence type="ECO:0000313" key="2">
    <source>
        <dbReference type="EMBL" id="CAH1773172.1"/>
    </source>
</evidence>
<dbReference type="Pfam" id="PF00640">
    <property type="entry name" value="PID"/>
    <property type="match status" value="1"/>
</dbReference>
<dbReference type="InterPro" id="IPR006020">
    <property type="entry name" value="PTB/PI_dom"/>
</dbReference>
<dbReference type="PANTHER" id="PTHR16265">
    <property type="entry name" value="PTB-CONTAINING, CUBILIN AND LRP1-INTERACTING PROTEIN"/>
    <property type="match status" value="1"/>
</dbReference>
<dbReference type="SUPFAM" id="SSF50729">
    <property type="entry name" value="PH domain-like"/>
    <property type="match status" value="1"/>
</dbReference>
<dbReference type="Proteomes" id="UP000749559">
    <property type="component" value="Unassembled WGS sequence"/>
</dbReference>
<comment type="caution">
    <text evidence="2">The sequence shown here is derived from an EMBL/GenBank/DDBJ whole genome shotgun (WGS) entry which is preliminary data.</text>
</comment>
<accession>A0A8J1U941</accession>
<dbReference type="OrthoDB" id="9994289at2759"/>
<feature type="region of interest" description="Disordered" evidence="1">
    <location>
        <begin position="1"/>
        <end position="59"/>
    </location>
</feature>
<dbReference type="InterPro" id="IPR011993">
    <property type="entry name" value="PH-like_dom_sf"/>
</dbReference>
<keyword evidence="3" id="KW-1185">Reference proteome</keyword>
<dbReference type="EMBL" id="CAIIXF020000001">
    <property type="protein sequence ID" value="CAH1773172.1"/>
    <property type="molecule type" value="Genomic_DNA"/>
</dbReference>
<dbReference type="GO" id="GO:0042127">
    <property type="term" value="P:regulation of cell population proliferation"/>
    <property type="evidence" value="ECO:0007669"/>
    <property type="project" value="InterPro"/>
</dbReference>
<organism evidence="2 3">
    <name type="scientific">Owenia fusiformis</name>
    <name type="common">Polychaete worm</name>
    <dbReference type="NCBI Taxonomy" id="6347"/>
    <lineage>
        <taxon>Eukaryota</taxon>
        <taxon>Metazoa</taxon>
        <taxon>Spiralia</taxon>
        <taxon>Lophotrochozoa</taxon>
        <taxon>Annelida</taxon>
        <taxon>Polychaeta</taxon>
        <taxon>Sedentaria</taxon>
        <taxon>Canalipalpata</taxon>
        <taxon>Sabellida</taxon>
        <taxon>Oweniida</taxon>
        <taxon>Oweniidae</taxon>
        <taxon>Owenia</taxon>
    </lineage>
</organism>
<dbReference type="PANTHER" id="PTHR16265:SF1">
    <property type="entry name" value="PTB-CONTAINING, CUBILIN AND LRP1-INTERACTING PROTEIN"/>
    <property type="match status" value="1"/>
</dbReference>